<dbReference type="PANTHER" id="PTHR42760">
    <property type="entry name" value="SHORT-CHAIN DEHYDROGENASES/REDUCTASES FAMILY MEMBER"/>
    <property type="match status" value="1"/>
</dbReference>
<dbReference type="InterPro" id="IPR036291">
    <property type="entry name" value="NAD(P)-bd_dom_sf"/>
</dbReference>
<gene>
    <name evidence="2" type="ORF">MI149_13000</name>
</gene>
<dbReference type="Gene3D" id="3.40.50.720">
    <property type="entry name" value="NAD(P)-binding Rossmann-like Domain"/>
    <property type="match status" value="1"/>
</dbReference>
<accession>A0ABY3TXS1</accession>
<dbReference type="SUPFAM" id="SSF51735">
    <property type="entry name" value="NAD(P)-binding Rossmann-fold domains"/>
    <property type="match status" value="1"/>
</dbReference>
<comment type="similarity">
    <text evidence="1">Belongs to the short-chain dehydrogenases/reductases (SDR) family.</text>
</comment>
<evidence type="ECO:0000313" key="2">
    <source>
        <dbReference type="EMBL" id="ULN43895.1"/>
    </source>
</evidence>
<proteinExistence type="inferred from homology"/>
<dbReference type="PRINTS" id="PR00080">
    <property type="entry name" value="SDRFAMILY"/>
</dbReference>
<dbReference type="Pfam" id="PF13561">
    <property type="entry name" value="adh_short_C2"/>
    <property type="match status" value="1"/>
</dbReference>
<dbReference type="PANTHER" id="PTHR42760:SF122">
    <property type="entry name" value="NAD(P)-BINDING PROTEIN"/>
    <property type="match status" value="1"/>
</dbReference>
<protein>
    <submittedName>
        <fullName evidence="2">SDR family oxidoreductase</fullName>
    </submittedName>
</protein>
<evidence type="ECO:0000256" key="1">
    <source>
        <dbReference type="ARBA" id="ARBA00006484"/>
    </source>
</evidence>
<name>A0ABY3TXS1_9MYCO</name>
<keyword evidence="3" id="KW-1185">Reference proteome</keyword>
<evidence type="ECO:0000313" key="3">
    <source>
        <dbReference type="Proteomes" id="UP001055337"/>
    </source>
</evidence>
<organism evidence="2 3">
    <name type="scientific">Mycolicibacterium crocinum</name>
    <dbReference type="NCBI Taxonomy" id="388459"/>
    <lineage>
        <taxon>Bacteria</taxon>
        <taxon>Bacillati</taxon>
        <taxon>Actinomycetota</taxon>
        <taxon>Actinomycetes</taxon>
        <taxon>Mycobacteriales</taxon>
        <taxon>Mycobacteriaceae</taxon>
        <taxon>Mycolicibacterium</taxon>
    </lineage>
</organism>
<dbReference type="PRINTS" id="PR00081">
    <property type="entry name" value="GDHRDH"/>
</dbReference>
<dbReference type="InterPro" id="IPR002347">
    <property type="entry name" value="SDR_fam"/>
</dbReference>
<reference evidence="2" key="1">
    <citation type="submission" date="2022-08" db="EMBL/GenBank/DDBJ databases">
        <title>Whole genome sequencing of non-tuberculosis mycobacteria type-strains.</title>
        <authorList>
            <person name="Igarashi Y."/>
            <person name="Osugi A."/>
            <person name="Mitarai S."/>
        </authorList>
    </citation>
    <scope>NUCLEOTIDE SEQUENCE</scope>
    <source>
        <strain evidence="2">JCM 16369</strain>
    </source>
</reference>
<dbReference type="Proteomes" id="UP001055337">
    <property type="component" value="Chromosome"/>
</dbReference>
<sequence length="288" mass="30507">MDRPLDGKIAVVTGTSRGVGLGIAHELLRAGATVVGCSRGPLDTIPGVADNPDWLARSSQRVCDQGDYRAIDAFVDAVVADHGRIDILVNNAGGTVPAPNVESIPSLVSHIQGAPTADDEYERTVLFHAFAIQMNLISPMWFAIRAYRQMREQDGIGSIVNISSGAGHPAGSPTLVSYGAAKSGLNHLTRSLAEEWGPKVRVNCLALGPTMTDNFKSFVLPKDDPTGEKYFHAVPMHRAGEPAEVGRAVVFLCSGTADFINGTTIEIDGGMMPGVLYEAGLKTITDLL</sequence>
<dbReference type="RefSeq" id="WP_240180033.1">
    <property type="nucleotide sequence ID" value="NZ_CP092362.2"/>
</dbReference>
<dbReference type="CDD" id="cd05233">
    <property type="entry name" value="SDR_c"/>
    <property type="match status" value="1"/>
</dbReference>
<dbReference type="EMBL" id="CP092362">
    <property type="protein sequence ID" value="ULN43895.1"/>
    <property type="molecule type" value="Genomic_DNA"/>
</dbReference>